<sequence length="67" mass="7448">MNIAVGPKEDRQLMTGLHTVPDVHCGDCCEIVDIVSKLVNVFLIYAFVSFLLRIAYKSLEVPVSLPE</sequence>
<organism evidence="3 4">
    <name type="scientific">Rhododendron simsii</name>
    <name type="common">Sims's rhododendron</name>
    <dbReference type="NCBI Taxonomy" id="118357"/>
    <lineage>
        <taxon>Eukaryota</taxon>
        <taxon>Viridiplantae</taxon>
        <taxon>Streptophyta</taxon>
        <taxon>Embryophyta</taxon>
        <taxon>Tracheophyta</taxon>
        <taxon>Spermatophyta</taxon>
        <taxon>Magnoliopsida</taxon>
        <taxon>eudicotyledons</taxon>
        <taxon>Gunneridae</taxon>
        <taxon>Pentapetalae</taxon>
        <taxon>asterids</taxon>
        <taxon>Ericales</taxon>
        <taxon>Ericaceae</taxon>
        <taxon>Ericoideae</taxon>
        <taxon>Rhodoreae</taxon>
        <taxon>Rhododendron</taxon>
    </lineage>
</organism>
<proteinExistence type="predicted"/>
<keyword evidence="4" id="KW-1185">Reference proteome</keyword>
<dbReference type="InterPro" id="IPR034751">
    <property type="entry name" value="Yippee"/>
</dbReference>
<evidence type="ECO:0000313" key="3">
    <source>
        <dbReference type="EMBL" id="KAF7114752.1"/>
    </source>
</evidence>
<dbReference type="OrthoDB" id="6407410at2759"/>
<evidence type="ECO:0000259" key="2">
    <source>
        <dbReference type="PROSITE" id="PS51792"/>
    </source>
</evidence>
<dbReference type="AlphaFoldDB" id="A0A834FVI4"/>
<feature type="domain" description="Yippee" evidence="2">
    <location>
        <begin position="1"/>
        <end position="61"/>
    </location>
</feature>
<reference evidence="3" key="1">
    <citation type="submission" date="2019-11" db="EMBL/GenBank/DDBJ databases">
        <authorList>
            <person name="Liu Y."/>
            <person name="Hou J."/>
            <person name="Li T.-Q."/>
            <person name="Guan C.-H."/>
            <person name="Wu X."/>
            <person name="Wu H.-Z."/>
            <person name="Ling F."/>
            <person name="Zhang R."/>
            <person name="Shi X.-G."/>
            <person name="Ren J.-P."/>
            <person name="Chen E.-F."/>
            <person name="Sun J.-M."/>
        </authorList>
    </citation>
    <scope>NUCLEOTIDE SEQUENCE</scope>
    <source>
        <strain evidence="3">Adult_tree_wgs_1</strain>
        <tissue evidence="3">Leaves</tissue>
    </source>
</reference>
<keyword evidence="1" id="KW-1133">Transmembrane helix</keyword>
<gene>
    <name evidence="3" type="ORF">RHSIM_RhsimUnG0077400</name>
</gene>
<dbReference type="PROSITE" id="PS51792">
    <property type="entry name" value="YIPPEE"/>
    <property type="match status" value="1"/>
</dbReference>
<protein>
    <recommendedName>
        <fullName evidence="2">Yippee domain-containing protein</fullName>
    </recommendedName>
</protein>
<accession>A0A834FVI4</accession>
<evidence type="ECO:0000256" key="1">
    <source>
        <dbReference type="SAM" id="Phobius"/>
    </source>
</evidence>
<comment type="caution">
    <text evidence="3">The sequence shown here is derived from an EMBL/GenBank/DDBJ whole genome shotgun (WGS) entry which is preliminary data.</text>
</comment>
<keyword evidence="1" id="KW-0472">Membrane</keyword>
<keyword evidence="1" id="KW-0812">Transmembrane</keyword>
<dbReference type="Proteomes" id="UP000626092">
    <property type="component" value="Unassembled WGS sequence"/>
</dbReference>
<dbReference type="EMBL" id="WJXA01000188">
    <property type="protein sequence ID" value="KAF7114752.1"/>
    <property type="molecule type" value="Genomic_DNA"/>
</dbReference>
<name>A0A834FVI4_RHOSS</name>
<feature type="transmembrane region" description="Helical" evidence="1">
    <location>
        <begin position="38"/>
        <end position="56"/>
    </location>
</feature>
<evidence type="ECO:0000313" key="4">
    <source>
        <dbReference type="Proteomes" id="UP000626092"/>
    </source>
</evidence>